<protein>
    <submittedName>
        <fullName evidence="2">Uncharacterized protein</fullName>
    </submittedName>
</protein>
<organism evidence="2 3">
    <name type="scientific">Rhynchophorus ferrugineus</name>
    <name type="common">Red palm weevil</name>
    <name type="synonym">Curculio ferrugineus</name>
    <dbReference type="NCBI Taxonomy" id="354439"/>
    <lineage>
        <taxon>Eukaryota</taxon>
        <taxon>Metazoa</taxon>
        <taxon>Ecdysozoa</taxon>
        <taxon>Arthropoda</taxon>
        <taxon>Hexapoda</taxon>
        <taxon>Insecta</taxon>
        <taxon>Pterygota</taxon>
        <taxon>Neoptera</taxon>
        <taxon>Endopterygota</taxon>
        <taxon>Coleoptera</taxon>
        <taxon>Polyphaga</taxon>
        <taxon>Cucujiformia</taxon>
        <taxon>Curculionidae</taxon>
        <taxon>Dryophthorinae</taxon>
        <taxon>Rhynchophorus</taxon>
    </lineage>
</organism>
<keyword evidence="3" id="KW-1185">Reference proteome</keyword>
<feature type="region of interest" description="Disordered" evidence="1">
    <location>
        <begin position="559"/>
        <end position="597"/>
    </location>
</feature>
<dbReference type="Proteomes" id="UP000625711">
    <property type="component" value="Unassembled WGS sequence"/>
</dbReference>
<reference evidence="2" key="1">
    <citation type="submission" date="2020-08" db="EMBL/GenBank/DDBJ databases">
        <title>Genome sequencing and assembly of the red palm weevil Rhynchophorus ferrugineus.</title>
        <authorList>
            <person name="Dias G.B."/>
            <person name="Bergman C.M."/>
            <person name="Manee M."/>
        </authorList>
    </citation>
    <scope>NUCLEOTIDE SEQUENCE</scope>
    <source>
        <strain evidence="2">AA-2017</strain>
        <tissue evidence="2">Whole larva</tissue>
    </source>
</reference>
<dbReference type="OrthoDB" id="6347145at2759"/>
<evidence type="ECO:0000256" key="1">
    <source>
        <dbReference type="SAM" id="MobiDB-lite"/>
    </source>
</evidence>
<comment type="caution">
    <text evidence="2">The sequence shown here is derived from an EMBL/GenBank/DDBJ whole genome shotgun (WGS) entry which is preliminary data.</text>
</comment>
<gene>
    <name evidence="2" type="ORF">GWI33_016071</name>
</gene>
<evidence type="ECO:0000313" key="3">
    <source>
        <dbReference type="Proteomes" id="UP000625711"/>
    </source>
</evidence>
<accession>A0A834I2F6</accession>
<name>A0A834I2F6_RHYFE</name>
<feature type="compositionally biased region" description="Polar residues" evidence="1">
    <location>
        <begin position="584"/>
        <end position="597"/>
    </location>
</feature>
<proteinExistence type="predicted"/>
<feature type="region of interest" description="Disordered" evidence="1">
    <location>
        <begin position="482"/>
        <end position="507"/>
    </location>
</feature>
<feature type="region of interest" description="Disordered" evidence="1">
    <location>
        <begin position="344"/>
        <end position="365"/>
    </location>
</feature>
<feature type="compositionally biased region" description="Low complexity" evidence="1">
    <location>
        <begin position="354"/>
        <end position="365"/>
    </location>
</feature>
<dbReference type="EMBL" id="JAACXV010014027">
    <property type="protein sequence ID" value="KAF7271011.1"/>
    <property type="molecule type" value="Genomic_DNA"/>
</dbReference>
<evidence type="ECO:0000313" key="2">
    <source>
        <dbReference type="EMBL" id="KAF7271011.1"/>
    </source>
</evidence>
<sequence>MKSIDTRTFTRPKKKVLRPSIIDCEQFHPISTETIEEKLPDPEPAPEPLPREPLHFDLSQPTSLSYFESMLNSGDNFQNMSPPSLVNSLCSSTFANLMENSFIKNDPVLREIRDKDFTETVMLEDMEAPMFQSISESCCSINSDTPESFLKKVSFNSTLTANTEENVENSGETDNHNLNKTYDNINVDTETKSEDATFCINDQTILGEDPAVSKQVENPAVLNGTYRRTPKRNATFRKADNVNRLSLNLTYEKPLNILNSQDLSKSTENGIDKYTVAKLNVTRNTPNKIINRAGSVENIKRISNIDMNRLSYCVNERLNLDDDFECKEDQVLRDFDGPVENERLSLGSAESLDRTSSLSNSSRGSGKMLNMIESDDIIMDRTRVVSDLMSTPKVNVNMENLWENEYLSPIVSSKNEIKNTAYSRVSHVGNYIKQTDNKDLKIRKHYRLNENLPNVRPLQALPINIKGSCTNISNLKTMSSNFGGSQPRLSKPAKSILRPPSTSNLKTMGSQLKGSYTSLRPISANLPVAPPIGSSNPHVLTRNNAKMINCPKEKIYSAPSIPVSNLPRPTGIPRPSSRIPGLKTATSRPASSRGYNY</sequence>
<dbReference type="AlphaFoldDB" id="A0A834I2F6"/>